<comment type="caution">
    <text evidence="10">The sequence shown here is derived from an EMBL/GenBank/DDBJ whole genome shotgun (WGS) entry which is preliminary data.</text>
</comment>
<feature type="transmembrane region" description="Helical" evidence="8">
    <location>
        <begin position="300"/>
        <end position="319"/>
    </location>
</feature>
<dbReference type="EMBL" id="JACJVO010000031">
    <property type="protein sequence ID" value="MBB6734001.1"/>
    <property type="molecule type" value="Genomic_DNA"/>
</dbReference>
<organism evidence="10 11">
    <name type="scientific">Cohnella zeiphila</name>
    <dbReference type="NCBI Taxonomy" id="2761120"/>
    <lineage>
        <taxon>Bacteria</taxon>
        <taxon>Bacillati</taxon>
        <taxon>Bacillota</taxon>
        <taxon>Bacilli</taxon>
        <taxon>Bacillales</taxon>
        <taxon>Paenibacillaceae</taxon>
        <taxon>Cohnella</taxon>
    </lineage>
</organism>
<name>A0A7X0VXG6_9BACL</name>
<evidence type="ECO:0000256" key="6">
    <source>
        <dbReference type="ARBA" id="ARBA00022989"/>
    </source>
</evidence>
<gene>
    <name evidence="10" type="ORF">H7C18_24060</name>
</gene>
<evidence type="ECO:0000256" key="1">
    <source>
        <dbReference type="ARBA" id="ARBA00004651"/>
    </source>
</evidence>
<accession>A0A7X0VXG6</accession>
<keyword evidence="11" id="KW-1185">Reference proteome</keyword>
<reference evidence="10 11" key="1">
    <citation type="submission" date="2020-08" db="EMBL/GenBank/DDBJ databases">
        <title>Cohnella phylogeny.</title>
        <authorList>
            <person name="Dunlap C."/>
        </authorList>
    </citation>
    <scope>NUCLEOTIDE SEQUENCE [LARGE SCALE GENOMIC DNA]</scope>
    <source>
        <strain evidence="10 11">CBP 2801</strain>
    </source>
</reference>
<evidence type="ECO:0000313" key="11">
    <source>
        <dbReference type="Proteomes" id="UP000564644"/>
    </source>
</evidence>
<feature type="transmembrane region" description="Helical" evidence="8">
    <location>
        <begin position="188"/>
        <end position="207"/>
    </location>
</feature>
<comment type="subcellular location">
    <subcellularLocation>
        <location evidence="1 8">Cell membrane</location>
        <topology evidence="1 8">Multi-pass membrane protein</topology>
    </subcellularLocation>
</comment>
<keyword evidence="3 8" id="KW-0813">Transport</keyword>
<dbReference type="InterPro" id="IPR013525">
    <property type="entry name" value="ABC2_TM"/>
</dbReference>
<dbReference type="PROSITE" id="PS51012">
    <property type="entry name" value="ABC_TM2"/>
    <property type="match status" value="1"/>
</dbReference>
<dbReference type="PANTHER" id="PTHR30294">
    <property type="entry name" value="MEMBRANE COMPONENT OF ABC TRANSPORTER YHHJ-RELATED"/>
    <property type="match status" value="1"/>
</dbReference>
<dbReference type="Pfam" id="PF12698">
    <property type="entry name" value="ABC2_membrane_3"/>
    <property type="match status" value="1"/>
</dbReference>
<dbReference type="GO" id="GO:0043190">
    <property type="term" value="C:ATP-binding cassette (ABC) transporter complex"/>
    <property type="evidence" value="ECO:0007669"/>
    <property type="project" value="InterPro"/>
</dbReference>
<dbReference type="PRINTS" id="PR00164">
    <property type="entry name" value="ABC2TRNSPORT"/>
</dbReference>
<dbReference type="Proteomes" id="UP000564644">
    <property type="component" value="Unassembled WGS sequence"/>
</dbReference>
<feature type="transmembrane region" description="Helical" evidence="8">
    <location>
        <begin position="21"/>
        <end position="40"/>
    </location>
</feature>
<keyword evidence="4 8" id="KW-1003">Cell membrane</keyword>
<keyword evidence="5 8" id="KW-0812">Transmembrane</keyword>
<protein>
    <recommendedName>
        <fullName evidence="8">Transport permease protein</fullName>
    </recommendedName>
</protein>
<evidence type="ECO:0000256" key="7">
    <source>
        <dbReference type="ARBA" id="ARBA00023136"/>
    </source>
</evidence>
<dbReference type="GO" id="GO:0140359">
    <property type="term" value="F:ABC-type transporter activity"/>
    <property type="evidence" value="ECO:0007669"/>
    <property type="project" value="InterPro"/>
</dbReference>
<keyword evidence="7 8" id="KW-0472">Membrane</keyword>
<dbReference type="PANTHER" id="PTHR30294:SF45">
    <property type="entry name" value="LINEARMYCIN RESISTANCE PERMEASE PROTEIN LNRN"/>
    <property type="match status" value="1"/>
</dbReference>
<dbReference type="InterPro" id="IPR000412">
    <property type="entry name" value="ABC_2_transport"/>
</dbReference>
<evidence type="ECO:0000256" key="8">
    <source>
        <dbReference type="RuleBase" id="RU361157"/>
    </source>
</evidence>
<evidence type="ECO:0000256" key="2">
    <source>
        <dbReference type="ARBA" id="ARBA00007783"/>
    </source>
</evidence>
<proteinExistence type="inferred from homology"/>
<evidence type="ECO:0000256" key="4">
    <source>
        <dbReference type="ARBA" id="ARBA00022475"/>
    </source>
</evidence>
<evidence type="ECO:0000259" key="9">
    <source>
        <dbReference type="PROSITE" id="PS51012"/>
    </source>
</evidence>
<sequence length="382" mass="41997">MKDFLWLVRKTMKNTFGRRNSWLLYIGLPLAGVLLSMLFYSNMSSGSLKIGIVNQDGDQAITQDAIQFVGSLNQVKLTMTDEASLNDEITSGKLDSGIVLPKGFADSIREGKPLPVNIVSVKGAQVTAYVKSLLDNYIGNIASIGLGTKGDTQAFDQVYAAYKQPGFAFESETLKDTSNRKDMTYQSIGFLVSFMMFSAVGLTEIILKEKENRTFLRLLSSPISARAYVLSNVAVSFLVLLFQSFMTLVFMKYVFHIDSGIPFGEMYAVLALFSLAAISLALLIVSLAKNTNAAGALQNLIITPSCLLAGCFFPISIMPDTVKKISNFMPQHWLLDTIDKLQNGTAFGSLGINFFILLAFAAVFALIAIFRFSRNNDVRQFI</sequence>
<evidence type="ECO:0000256" key="3">
    <source>
        <dbReference type="ARBA" id="ARBA00022448"/>
    </source>
</evidence>
<evidence type="ECO:0000256" key="5">
    <source>
        <dbReference type="ARBA" id="ARBA00022692"/>
    </source>
</evidence>
<feature type="domain" description="ABC transmembrane type-2" evidence="9">
    <location>
        <begin position="151"/>
        <end position="375"/>
    </location>
</feature>
<dbReference type="InterPro" id="IPR047817">
    <property type="entry name" value="ABC2_TM_bact-type"/>
</dbReference>
<dbReference type="Gene3D" id="3.40.1710.10">
    <property type="entry name" value="abc type-2 transporter like domain"/>
    <property type="match status" value="1"/>
</dbReference>
<comment type="similarity">
    <text evidence="2 8">Belongs to the ABC-2 integral membrane protein family.</text>
</comment>
<evidence type="ECO:0000313" key="10">
    <source>
        <dbReference type="EMBL" id="MBB6734001.1"/>
    </source>
</evidence>
<feature type="transmembrane region" description="Helical" evidence="8">
    <location>
        <begin position="350"/>
        <end position="370"/>
    </location>
</feature>
<feature type="transmembrane region" description="Helical" evidence="8">
    <location>
        <begin position="228"/>
        <end position="255"/>
    </location>
</feature>
<keyword evidence="6 8" id="KW-1133">Transmembrane helix</keyword>
<dbReference type="RefSeq" id="WP_185131647.1">
    <property type="nucleotide sequence ID" value="NZ_JACJVO010000031.1"/>
</dbReference>
<dbReference type="AlphaFoldDB" id="A0A7X0VXG6"/>
<dbReference type="InterPro" id="IPR051449">
    <property type="entry name" value="ABC-2_transporter_component"/>
</dbReference>
<feature type="transmembrane region" description="Helical" evidence="8">
    <location>
        <begin position="267"/>
        <end position="288"/>
    </location>
</feature>